<name>A0AAW4WH23_9FIRM</name>
<keyword evidence="3" id="KW-0472">Membrane</keyword>
<dbReference type="AlphaFoldDB" id="A0AAW4WH23"/>
<evidence type="ECO:0000313" key="5">
    <source>
        <dbReference type="Proteomes" id="UP001198893"/>
    </source>
</evidence>
<dbReference type="NCBIfam" id="TIGR03064">
    <property type="entry name" value="sortase_srtB"/>
    <property type="match status" value="1"/>
</dbReference>
<dbReference type="GO" id="GO:0016787">
    <property type="term" value="F:hydrolase activity"/>
    <property type="evidence" value="ECO:0007669"/>
    <property type="project" value="UniProtKB-KW"/>
</dbReference>
<comment type="caution">
    <text evidence="4">The sequence shown here is derived from an EMBL/GenBank/DDBJ whole genome shotgun (WGS) entry which is preliminary data.</text>
</comment>
<dbReference type="InterPro" id="IPR023365">
    <property type="entry name" value="Sortase_dom-sf"/>
</dbReference>
<evidence type="ECO:0000256" key="3">
    <source>
        <dbReference type="SAM" id="Phobius"/>
    </source>
</evidence>
<accession>A0AAW4WH23</accession>
<dbReference type="Pfam" id="PF04203">
    <property type="entry name" value="Sortase"/>
    <property type="match status" value="1"/>
</dbReference>
<protein>
    <submittedName>
        <fullName evidence="4">Class B sortase</fullName>
        <ecNumber evidence="4">3.4.22.71</ecNumber>
    </submittedName>
</protein>
<dbReference type="InterPro" id="IPR009835">
    <property type="entry name" value="SrtB"/>
</dbReference>
<proteinExistence type="predicted"/>
<keyword evidence="1 4" id="KW-0378">Hydrolase</keyword>
<evidence type="ECO:0000313" key="4">
    <source>
        <dbReference type="EMBL" id="MCC2241737.1"/>
    </source>
</evidence>
<organism evidence="4 5">
    <name type="scientific">Roseburia amylophila</name>
    <dbReference type="NCBI Taxonomy" id="2981794"/>
    <lineage>
        <taxon>Bacteria</taxon>
        <taxon>Bacillati</taxon>
        <taxon>Bacillota</taxon>
        <taxon>Clostridia</taxon>
        <taxon>Lachnospirales</taxon>
        <taxon>Lachnospiraceae</taxon>
        <taxon>Roseburia</taxon>
    </lineage>
</organism>
<reference evidence="4" key="1">
    <citation type="submission" date="2021-10" db="EMBL/GenBank/DDBJ databases">
        <title>Anaerobic single-cell dispensing facilitates the cultivation of human gut bacteria.</title>
        <authorList>
            <person name="Afrizal A."/>
        </authorList>
    </citation>
    <scope>NUCLEOTIDE SEQUENCE</scope>
    <source>
        <strain evidence="4">CLA-AA-H204</strain>
    </source>
</reference>
<feature type="active site" description="Proton donor/acceptor" evidence="2">
    <location>
        <position position="147"/>
    </location>
</feature>
<dbReference type="InterPro" id="IPR005754">
    <property type="entry name" value="Sortase"/>
</dbReference>
<sequence length="279" mass="32387">MTGKIKNERKKKKQQNILFRILFLLALAVFLYAAVRLILYGITYWKGNHEYKGLQKYVSEQPKDEISTEENGEFTVDFSGLKELNPDCIGWIRFENIDISYPIMQGEDNEYYLKHTFEGQAVTAASIFMDANNHADFSDQNTFIYGHNMKDKTMFGKLNNYKDEEFYKENPYFYIYTPDYTYRYDIFSCYLARVDNKVDFYTQFASDEQFQEFLDGVKAQSAYDTGVEVTPEDKVITLMTCNKAGYDYRFLVHAVQTEAVPNGDVAPAEENAGTESEAE</sequence>
<dbReference type="EC" id="3.4.22.71" evidence="4"/>
<evidence type="ECO:0000256" key="1">
    <source>
        <dbReference type="ARBA" id="ARBA00022801"/>
    </source>
</evidence>
<dbReference type="CDD" id="cd05826">
    <property type="entry name" value="Sortase_B"/>
    <property type="match status" value="1"/>
</dbReference>
<dbReference type="EMBL" id="JAJEQW010000004">
    <property type="protein sequence ID" value="MCC2241737.1"/>
    <property type="molecule type" value="Genomic_DNA"/>
</dbReference>
<dbReference type="Proteomes" id="UP001198893">
    <property type="component" value="Unassembled WGS sequence"/>
</dbReference>
<feature type="transmembrane region" description="Helical" evidence="3">
    <location>
        <begin position="21"/>
        <end position="45"/>
    </location>
</feature>
<dbReference type="SUPFAM" id="SSF63817">
    <property type="entry name" value="Sortase"/>
    <property type="match status" value="1"/>
</dbReference>
<feature type="active site" description="Acyl-thioester intermediate" evidence="2">
    <location>
        <position position="241"/>
    </location>
</feature>
<dbReference type="Gene3D" id="2.40.260.10">
    <property type="entry name" value="Sortase"/>
    <property type="match status" value="1"/>
</dbReference>
<evidence type="ECO:0000256" key="2">
    <source>
        <dbReference type="PIRSR" id="PIRSR605754-1"/>
    </source>
</evidence>
<gene>
    <name evidence="4" type="primary">srtB</name>
    <name evidence="4" type="ORF">LKD47_05380</name>
</gene>
<keyword evidence="3" id="KW-0812">Transmembrane</keyword>
<dbReference type="RefSeq" id="WP_227709853.1">
    <property type="nucleotide sequence ID" value="NZ_JAJEQW010000004.1"/>
</dbReference>
<keyword evidence="3" id="KW-1133">Transmembrane helix</keyword>